<keyword evidence="2" id="KW-0472">Membrane</keyword>
<sequence>MVFVTAIFFISLVGIGLLFGLKYWEMRRERILAPSMRSELDRRAVQLKELMAAARVDLAKLPPIAVRLSRLAIHEAALGFAALARFAEGQAHRLADLVSHKHRFERRETRSEFLKKVAEHKSGGMESETEETSTELDESAR</sequence>
<evidence type="ECO:0000313" key="4">
    <source>
        <dbReference type="Proteomes" id="UP000176863"/>
    </source>
</evidence>
<proteinExistence type="predicted"/>
<comment type="caution">
    <text evidence="3">The sequence shown here is derived from an EMBL/GenBank/DDBJ whole genome shotgun (WGS) entry which is preliminary data.</text>
</comment>
<keyword evidence="2" id="KW-1133">Transmembrane helix</keyword>
<keyword evidence="2" id="KW-0812">Transmembrane</keyword>
<dbReference type="STRING" id="1798480.A2851_02105"/>
<feature type="compositionally biased region" description="Acidic residues" evidence="1">
    <location>
        <begin position="127"/>
        <end position="141"/>
    </location>
</feature>
<dbReference type="Proteomes" id="UP000176863">
    <property type="component" value="Unassembled WGS sequence"/>
</dbReference>
<feature type="region of interest" description="Disordered" evidence="1">
    <location>
        <begin position="116"/>
        <end position="141"/>
    </location>
</feature>
<feature type="transmembrane region" description="Helical" evidence="2">
    <location>
        <begin position="6"/>
        <end position="24"/>
    </location>
</feature>
<organism evidence="3 4">
    <name type="scientific">Candidatus Kaiserbacteria bacterium RIFCSPHIGHO2_01_FULL_53_29</name>
    <dbReference type="NCBI Taxonomy" id="1798480"/>
    <lineage>
        <taxon>Bacteria</taxon>
        <taxon>Candidatus Kaiseribacteriota</taxon>
    </lineage>
</organism>
<name>A0A1F6CWW9_9BACT</name>
<evidence type="ECO:0000313" key="3">
    <source>
        <dbReference type="EMBL" id="OGG53659.1"/>
    </source>
</evidence>
<accession>A0A1F6CWW9</accession>
<dbReference type="AlphaFoldDB" id="A0A1F6CWW9"/>
<reference evidence="3 4" key="1">
    <citation type="journal article" date="2016" name="Nat. Commun.">
        <title>Thousands of microbial genomes shed light on interconnected biogeochemical processes in an aquifer system.</title>
        <authorList>
            <person name="Anantharaman K."/>
            <person name="Brown C.T."/>
            <person name="Hug L.A."/>
            <person name="Sharon I."/>
            <person name="Castelle C.J."/>
            <person name="Probst A.J."/>
            <person name="Thomas B.C."/>
            <person name="Singh A."/>
            <person name="Wilkins M.J."/>
            <person name="Karaoz U."/>
            <person name="Brodie E.L."/>
            <person name="Williams K.H."/>
            <person name="Hubbard S.S."/>
            <person name="Banfield J.F."/>
        </authorList>
    </citation>
    <scope>NUCLEOTIDE SEQUENCE [LARGE SCALE GENOMIC DNA]</scope>
</reference>
<evidence type="ECO:0000256" key="1">
    <source>
        <dbReference type="SAM" id="MobiDB-lite"/>
    </source>
</evidence>
<protein>
    <submittedName>
        <fullName evidence="3">Uncharacterized protein</fullName>
    </submittedName>
</protein>
<evidence type="ECO:0000256" key="2">
    <source>
        <dbReference type="SAM" id="Phobius"/>
    </source>
</evidence>
<gene>
    <name evidence="3" type="ORF">A2851_02105</name>
</gene>
<dbReference type="EMBL" id="MFKT01000009">
    <property type="protein sequence ID" value="OGG53659.1"/>
    <property type="molecule type" value="Genomic_DNA"/>
</dbReference>